<dbReference type="InterPro" id="IPR036380">
    <property type="entry name" value="Isochorismatase-like_sf"/>
</dbReference>
<name>Q47BT9_DECAR</name>
<dbReference type="Pfam" id="PF00857">
    <property type="entry name" value="Isochorismatase"/>
    <property type="match status" value="1"/>
</dbReference>
<dbReference type="OrthoDB" id="5360912at2"/>
<keyword evidence="1 3" id="KW-0378">Hydrolase</keyword>
<evidence type="ECO:0000313" key="3">
    <source>
        <dbReference type="EMBL" id="AAZ47692.1"/>
    </source>
</evidence>
<dbReference type="Gene3D" id="3.40.50.850">
    <property type="entry name" value="Isochorismatase-like"/>
    <property type="match status" value="1"/>
</dbReference>
<dbReference type="AlphaFoldDB" id="Q47BT9"/>
<dbReference type="InterPro" id="IPR050272">
    <property type="entry name" value="Isochorismatase-like_hydrls"/>
</dbReference>
<proteinExistence type="predicted"/>
<dbReference type="GO" id="GO:0016787">
    <property type="term" value="F:hydrolase activity"/>
    <property type="evidence" value="ECO:0007669"/>
    <property type="project" value="UniProtKB-KW"/>
</dbReference>
<evidence type="ECO:0000256" key="1">
    <source>
        <dbReference type="ARBA" id="ARBA00022801"/>
    </source>
</evidence>
<dbReference type="InterPro" id="IPR000868">
    <property type="entry name" value="Isochorismatase-like_dom"/>
</dbReference>
<feature type="domain" description="Isochorismatase-like" evidence="2">
    <location>
        <begin position="5"/>
        <end position="162"/>
    </location>
</feature>
<dbReference type="STRING" id="159087.Daro_2962"/>
<evidence type="ECO:0000259" key="2">
    <source>
        <dbReference type="Pfam" id="PF00857"/>
    </source>
</evidence>
<accession>Q47BT9</accession>
<reference evidence="3" key="1">
    <citation type="submission" date="2005-08" db="EMBL/GenBank/DDBJ databases">
        <title>Complete sequence of Dechloromonas aromatica RCB.</title>
        <authorList>
            <person name="Salinero K.K."/>
            <person name="Copeland A."/>
            <person name="Lucas S."/>
            <person name="Lapidus A."/>
            <person name="Barry K."/>
            <person name="Detter J.C."/>
            <person name="Glavina T."/>
            <person name="Hammon N."/>
            <person name="Israni S."/>
            <person name="Pitluck S."/>
            <person name="Di Bartolo G."/>
            <person name="Trong S."/>
            <person name="Schmutz J."/>
            <person name="Larimer F."/>
            <person name="Land M."/>
            <person name="Ivanova N."/>
            <person name="Richardson P."/>
        </authorList>
    </citation>
    <scope>NUCLEOTIDE SEQUENCE</scope>
    <source>
        <strain evidence="3">RCB</strain>
    </source>
</reference>
<sequence length="172" mass="18124">MSQPALIVIDLQNDYFPDGRFPLWNAEGTLANVEQAIGNARAKGIPVILVQHVADSSKGVAPFFNTGTPGVDIHPRILAAAPDAPIVIKSFADSFHNTTLEATLAQLGADELLVCGMMTQNCVTHTAISKAADTYKVSIVADCCTTVSEILHKIALNAVSTRLTVGLAADLL</sequence>
<dbReference type="KEGG" id="dar:Daro_2962"/>
<dbReference type="CDD" id="cd01014">
    <property type="entry name" value="nicotinamidase_related"/>
    <property type="match status" value="1"/>
</dbReference>
<gene>
    <name evidence="3" type="ordered locus">Daro_2962</name>
</gene>
<dbReference type="PANTHER" id="PTHR43540">
    <property type="entry name" value="PEROXYUREIDOACRYLATE/UREIDOACRYLATE AMIDOHYDROLASE-RELATED"/>
    <property type="match status" value="1"/>
</dbReference>
<protein>
    <submittedName>
        <fullName evidence="3">Isochorismatase hydrolase</fullName>
    </submittedName>
</protein>
<organism evidence="3">
    <name type="scientific">Dechloromonas aromatica (strain RCB)</name>
    <dbReference type="NCBI Taxonomy" id="159087"/>
    <lineage>
        <taxon>Bacteria</taxon>
        <taxon>Pseudomonadati</taxon>
        <taxon>Pseudomonadota</taxon>
        <taxon>Betaproteobacteria</taxon>
        <taxon>Rhodocyclales</taxon>
        <taxon>Azonexaceae</taxon>
        <taxon>Dechloromonas</taxon>
    </lineage>
</organism>
<dbReference type="EMBL" id="CP000089">
    <property type="protein sequence ID" value="AAZ47692.1"/>
    <property type="molecule type" value="Genomic_DNA"/>
</dbReference>
<dbReference type="HOGENOM" id="CLU_068979_5_1_4"/>
<dbReference type="SUPFAM" id="SSF52499">
    <property type="entry name" value="Isochorismatase-like hydrolases"/>
    <property type="match status" value="1"/>
</dbReference>
<dbReference type="eggNOG" id="COG1335">
    <property type="taxonomic scope" value="Bacteria"/>
</dbReference>
<dbReference type="PANTHER" id="PTHR43540:SF15">
    <property type="entry name" value="BLR5631 PROTEIN"/>
    <property type="match status" value="1"/>
</dbReference>